<proteinExistence type="predicted"/>
<feature type="domain" description="TehB/YeaR-like" evidence="1">
    <location>
        <begin position="61"/>
        <end position="132"/>
    </location>
</feature>
<dbReference type="eggNOG" id="COG3615">
    <property type="taxonomic scope" value="Bacteria"/>
</dbReference>
<evidence type="ECO:0000313" key="2">
    <source>
        <dbReference type="EMBL" id="ERT63146.1"/>
    </source>
</evidence>
<accession>U7UV39</accession>
<dbReference type="Proteomes" id="UP000017081">
    <property type="component" value="Unassembled WGS sequence"/>
</dbReference>
<dbReference type="EMBL" id="AXZF01000202">
    <property type="protein sequence ID" value="ERT63146.1"/>
    <property type="molecule type" value="Genomic_DNA"/>
</dbReference>
<dbReference type="SUPFAM" id="SSF51197">
    <property type="entry name" value="Clavaminate synthase-like"/>
    <property type="match status" value="1"/>
</dbReference>
<comment type="caution">
    <text evidence="2">The sequence shown here is derived from an EMBL/GenBank/DDBJ whole genome shotgun (WGS) entry which is preliminary data.</text>
</comment>
<dbReference type="Pfam" id="PF09313">
    <property type="entry name" value="TehB-like"/>
    <property type="match status" value="1"/>
</dbReference>
<name>U7UV39_9FUSO</name>
<dbReference type="InterPro" id="IPR014710">
    <property type="entry name" value="RmlC-like_jellyroll"/>
</dbReference>
<gene>
    <name evidence="2" type="ORF">HMPREF0202_02916</name>
</gene>
<evidence type="ECO:0000313" key="3">
    <source>
        <dbReference type="Proteomes" id="UP000017081"/>
    </source>
</evidence>
<reference evidence="2 3" key="1">
    <citation type="submission" date="2013-08" db="EMBL/GenBank/DDBJ databases">
        <authorList>
            <person name="Weinstock G."/>
            <person name="Sodergren E."/>
            <person name="Wylie T."/>
            <person name="Fulton L."/>
            <person name="Fulton R."/>
            <person name="Fronick C."/>
            <person name="O'Laughlin M."/>
            <person name="Godfrey J."/>
            <person name="Miner T."/>
            <person name="Herter B."/>
            <person name="Appelbaum E."/>
            <person name="Cordes M."/>
            <person name="Lek S."/>
            <person name="Wollam A."/>
            <person name="Pepin K.H."/>
            <person name="Palsikar V.B."/>
            <person name="Mitreva M."/>
            <person name="Wilson R.K."/>
        </authorList>
    </citation>
    <scope>NUCLEOTIDE SEQUENCE [LARGE SCALE GENOMIC DNA]</scope>
    <source>
        <strain evidence="2 3">ATCC BAA-474</strain>
    </source>
</reference>
<dbReference type="Gene3D" id="2.60.120.10">
    <property type="entry name" value="Jelly Rolls"/>
    <property type="match status" value="1"/>
</dbReference>
<keyword evidence="3" id="KW-1185">Reference proteome</keyword>
<dbReference type="HOGENOM" id="CLU_140217_0_0_0"/>
<sequence length="159" mass="18631">MKCNCEKEKIDLKRLNPDIEGDASEVIEEEIQEIIEDGKLADIKLYDNLIFPEGLEKVGETPWMNEQNVFPDILKKHMAPKDKLGYLIVKKGELEFVWEDEKGKVYTVDAKHPLIIYPERYHHVILKGPVELKIKFYKFDVDRVKDMSALRPGEEFIKK</sequence>
<dbReference type="InterPro" id="IPR015392">
    <property type="entry name" value="TehB/YeaR-like_dom"/>
</dbReference>
<evidence type="ECO:0000259" key="1">
    <source>
        <dbReference type="Pfam" id="PF09313"/>
    </source>
</evidence>
<dbReference type="AlphaFoldDB" id="U7UV39"/>
<protein>
    <recommendedName>
        <fullName evidence="1">TehB/YeaR-like domain-containing protein</fullName>
    </recommendedName>
</protein>
<dbReference type="RefSeq" id="WP_023052433.1">
    <property type="nucleotide sequence ID" value="NZ_CP173060.2"/>
</dbReference>
<organism evidence="2 3">
    <name type="scientific">Cetobacterium somerae ATCC BAA-474</name>
    <dbReference type="NCBI Taxonomy" id="1319815"/>
    <lineage>
        <taxon>Bacteria</taxon>
        <taxon>Fusobacteriati</taxon>
        <taxon>Fusobacteriota</taxon>
        <taxon>Fusobacteriia</taxon>
        <taxon>Fusobacteriales</taxon>
        <taxon>Fusobacteriaceae</taxon>
        <taxon>Cetobacterium</taxon>
    </lineage>
</organism>